<gene>
    <name evidence="1" type="ORF">LARSCL_LOCUS5177</name>
</gene>
<accession>A0AAV1ZGR6</accession>
<name>A0AAV1ZGR6_9ARAC</name>
<dbReference type="Proteomes" id="UP001497382">
    <property type="component" value="Unassembled WGS sequence"/>
</dbReference>
<organism evidence="1 2">
    <name type="scientific">Larinioides sclopetarius</name>
    <dbReference type="NCBI Taxonomy" id="280406"/>
    <lineage>
        <taxon>Eukaryota</taxon>
        <taxon>Metazoa</taxon>
        <taxon>Ecdysozoa</taxon>
        <taxon>Arthropoda</taxon>
        <taxon>Chelicerata</taxon>
        <taxon>Arachnida</taxon>
        <taxon>Araneae</taxon>
        <taxon>Araneomorphae</taxon>
        <taxon>Entelegynae</taxon>
        <taxon>Araneoidea</taxon>
        <taxon>Araneidae</taxon>
        <taxon>Larinioides</taxon>
    </lineage>
</organism>
<reference evidence="1 2" key="1">
    <citation type="submission" date="2024-04" db="EMBL/GenBank/DDBJ databases">
        <authorList>
            <person name="Rising A."/>
            <person name="Reimegard J."/>
            <person name="Sonavane S."/>
            <person name="Akerstrom W."/>
            <person name="Nylinder S."/>
            <person name="Hedman E."/>
            <person name="Kallberg Y."/>
        </authorList>
    </citation>
    <scope>NUCLEOTIDE SEQUENCE [LARGE SCALE GENOMIC DNA]</scope>
</reference>
<evidence type="ECO:0000313" key="1">
    <source>
        <dbReference type="EMBL" id="CAL1270236.1"/>
    </source>
</evidence>
<protein>
    <submittedName>
        <fullName evidence="1">Uncharacterized protein</fullName>
    </submittedName>
</protein>
<dbReference type="AlphaFoldDB" id="A0AAV1ZGR6"/>
<sequence length="56" mass="6252">MRKNLVGPKNSTEIILQGLTLDIFAVFYYASTSQRPPRPLCPLESLALRTRSSTVT</sequence>
<keyword evidence="2" id="KW-1185">Reference proteome</keyword>
<comment type="caution">
    <text evidence="1">The sequence shown here is derived from an EMBL/GenBank/DDBJ whole genome shotgun (WGS) entry which is preliminary data.</text>
</comment>
<proteinExistence type="predicted"/>
<dbReference type="EMBL" id="CAXIEN010000047">
    <property type="protein sequence ID" value="CAL1270236.1"/>
    <property type="molecule type" value="Genomic_DNA"/>
</dbReference>
<evidence type="ECO:0000313" key="2">
    <source>
        <dbReference type="Proteomes" id="UP001497382"/>
    </source>
</evidence>